<dbReference type="PANTHER" id="PTHR11538">
    <property type="entry name" value="PHENYLALANYL-TRNA SYNTHETASE"/>
    <property type="match status" value="1"/>
</dbReference>
<dbReference type="SUPFAM" id="SSF46589">
    <property type="entry name" value="tRNA-binding arm"/>
    <property type="match status" value="1"/>
</dbReference>
<comment type="cofactor">
    <cofactor evidence="13">
        <name>Mg(2+)</name>
        <dbReference type="ChEBI" id="CHEBI:18420"/>
    </cofactor>
    <text evidence="13">Binds 2 magnesium ions per tetramer.</text>
</comment>
<evidence type="ECO:0000256" key="1">
    <source>
        <dbReference type="ARBA" id="ARBA00004496"/>
    </source>
</evidence>
<reference evidence="15" key="1">
    <citation type="journal article" date="2020" name="mSystems">
        <title>Genome- and Community-Level Interaction Insights into Carbon Utilization and Element Cycling Functions of Hydrothermarchaeota in Hydrothermal Sediment.</title>
        <authorList>
            <person name="Zhou Z."/>
            <person name="Liu Y."/>
            <person name="Xu W."/>
            <person name="Pan J."/>
            <person name="Luo Z.H."/>
            <person name="Li M."/>
        </authorList>
    </citation>
    <scope>NUCLEOTIDE SEQUENCE [LARGE SCALE GENOMIC DNA]</scope>
    <source>
        <strain evidence="15">SpSt-780</strain>
    </source>
</reference>
<dbReference type="InterPro" id="IPR045864">
    <property type="entry name" value="aa-tRNA-synth_II/BPL/LPL"/>
</dbReference>
<dbReference type="GO" id="GO:0005524">
    <property type="term" value="F:ATP binding"/>
    <property type="evidence" value="ECO:0007669"/>
    <property type="project" value="UniProtKB-UniRule"/>
</dbReference>
<evidence type="ECO:0000256" key="12">
    <source>
        <dbReference type="ARBA" id="ARBA00049255"/>
    </source>
</evidence>
<dbReference type="InterPro" id="IPR004529">
    <property type="entry name" value="Phe-tRNA-synth_IIc_asu"/>
</dbReference>
<keyword evidence="11 13" id="KW-0030">Aminoacyl-tRNA synthetase</keyword>
<dbReference type="InterPro" id="IPR006195">
    <property type="entry name" value="aa-tRNA-synth_II"/>
</dbReference>
<evidence type="ECO:0000256" key="11">
    <source>
        <dbReference type="ARBA" id="ARBA00023146"/>
    </source>
</evidence>
<name>A0A7C4UH82_UNCW3</name>
<keyword evidence="8 13" id="KW-0067">ATP-binding</keyword>
<dbReference type="GO" id="GO:0005737">
    <property type="term" value="C:cytoplasm"/>
    <property type="evidence" value="ECO:0007669"/>
    <property type="project" value="UniProtKB-SubCell"/>
</dbReference>
<dbReference type="PROSITE" id="PS50862">
    <property type="entry name" value="AA_TRNA_LIGASE_II"/>
    <property type="match status" value="1"/>
</dbReference>
<dbReference type="InterPro" id="IPR010978">
    <property type="entry name" value="tRNA-bd_arm"/>
</dbReference>
<sequence>MEPEEVLSSFIEDIKGINDLDSLEKVRIKYLGKKGIIQSLFNQLKIIPPEQKPIFGKKVNDVKEEITRRIEELKGIISVKKIEKIDKTIPGIKRKKGSIHPLSIIENKIVKIFLGMGFSPVYGYEIETDYYNFTALNTPLEHPARDLQDTFYLEDGRLLRTHTSPVQIRTMERVKPPIRIISPGRAFRVDAFDASHSPVFHQVEGLYVDRDVTLGDLFGTLEKFMREFFGPQTEARFIPSYFPFTEPSAEMSATCPFCKGSGCSVCKYTGWVELGGCGMVHRKVLDNMGLNEWTGFAFGLGIDRLTMLYFGIDDIRLFFENDLEFLEQF</sequence>
<keyword evidence="7 13" id="KW-0547">Nucleotide-binding</keyword>
<proteinExistence type="inferred from homology"/>
<dbReference type="NCBIfam" id="TIGR00468">
    <property type="entry name" value="pheS"/>
    <property type="match status" value="1"/>
</dbReference>
<comment type="similarity">
    <text evidence="2 13">Belongs to the class-II aminoacyl-tRNA synthetase family. Phe-tRNA synthetase alpha subunit type 1 subfamily.</text>
</comment>
<gene>
    <name evidence="13" type="primary">pheS</name>
    <name evidence="15" type="ORF">ENV67_07465</name>
</gene>
<feature type="binding site" evidence="13">
    <location>
        <position position="246"/>
    </location>
    <ligand>
        <name>Mg(2+)</name>
        <dbReference type="ChEBI" id="CHEBI:18420"/>
        <note>shared with beta subunit</note>
    </ligand>
</feature>
<keyword evidence="5 13" id="KW-0436">Ligase</keyword>
<comment type="catalytic activity">
    <reaction evidence="12 13">
        <text>tRNA(Phe) + L-phenylalanine + ATP = L-phenylalanyl-tRNA(Phe) + AMP + diphosphate + H(+)</text>
        <dbReference type="Rhea" id="RHEA:19413"/>
        <dbReference type="Rhea" id="RHEA-COMP:9668"/>
        <dbReference type="Rhea" id="RHEA-COMP:9699"/>
        <dbReference type="ChEBI" id="CHEBI:15378"/>
        <dbReference type="ChEBI" id="CHEBI:30616"/>
        <dbReference type="ChEBI" id="CHEBI:33019"/>
        <dbReference type="ChEBI" id="CHEBI:58095"/>
        <dbReference type="ChEBI" id="CHEBI:78442"/>
        <dbReference type="ChEBI" id="CHEBI:78531"/>
        <dbReference type="ChEBI" id="CHEBI:456215"/>
        <dbReference type="EC" id="6.1.1.20"/>
    </reaction>
</comment>
<dbReference type="EMBL" id="DTHG01000092">
    <property type="protein sequence ID" value="HGW92358.1"/>
    <property type="molecule type" value="Genomic_DNA"/>
</dbReference>
<dbReference type="EC" id="6.1.1.20" evidence="13"/>
<evidence type="ECO:0000259" key="14">
    <source>
        <dbReference type="PROSITE" id="PS50862"/>
    </source>
</evidence>
<feature type="domain" description="Aminoacyl-transfer RNA synthetases class-II family profile" evidence="14">
    <location>
        <begin position="159"/>
        <end position="320"/>
    </location>
</feature>
<evidence type="ECO:0000256" key="6">
    <source>
        <dbReference type="ARBA" id="ARBA00022723"/>
    </source>
</evidence>
<accession>A0A7C4UH82</accession>
<dbReference type="Pfam" id="PF02912">
    <property type="entry name" value="Phe_tRNA-synt_N"/>
    <property type="match status" value="1"/>
</dbReference>
<evidence type="ECO:0000313" key="15">
    <source>
        <dbReference type="EMBL" id="HGW92358.1"/>
    </source>
</evidence>
<dbReference type="InterPro" id="IPR022911">
    <property type="entry name" value="Phe_tRNA_ligase_alpha1_bac"/>
</dbReference>
<dbReference type="InterPro" id="IPR004188">
    <property type="entry name" value="Phe-tRNA_ligase_II_N"/>
</dbReference>
<evidence type="ECO:0000256" key="13">
    <source>
        <dbReference type="HAMAP-Rule" id="MF_00281"/>
    </source>
</evidence>
<keyword evidence="10 13" id="KW-0648">Protein biosynthesis</keyword>
<keyword evidence="4 13" id="KW-0963">Cytoplasm</keyword>
<dbReference type="GO" id="GO:0004826">
    <property type="term" value="F:phenylalanine-tRNA ligase activity"/>
    <property type="evidence" value="ECO:0007669"/>
    <property type="project" value="UniProtKB-UniRule"/>
</dbReference>
<keyword evidence="6 13" id="KW-0479">Metal-binding</keyword>
<dbReference type="GO" id="GO:0000287">
    <property type="term" value="F:magnesium ion binding"/>
    <property type="evidence" value="ECO:0007669"/>
    <property type="project" value="UniProtKB-UniRule"/>
</dbReference>
<dbReference type="SUPFAM" id="SSF55681">
    <property type="entry name" value="Class II aaRS and biotin synthetases"/>
    <property type="match status" value="1"/>
</dbReference>
<evidence type="ECO:0000256" key="4">
    <source>
        <dbReference type="ARBA" id="ARBA00022490"/>
    </source>
</evidence>
<dbReference type="HAMAP" id="MF_00281">
    <property type="entry name" value="Phe_tRNA_synth_alpha1"/>
    <property type="match status" value="1"/>
</dbReference>
<evidence type="ECO:0000256" key="5">
    <source>
        <dbReference type="ARBA" id="ARBA00022598"/>
    </source>
</evidence>
<dbReference type="GO" id="GO:0000049">
    <property type="term" value="F:tRNA binding"/>
    <property type="evidence" value="ECO:0007669"/>
    <property type="project" value="InterPro"/>
</dbReference>
<evidence type="ECO:0000256" key="7">
    <source>
        <dbReference type="ARBA" id="ARBA00022741"/>
    </source>
</evidence>
<organism evidence="15">
    <name type="scientific">candidate division WOR-3 bacterium</name>
    <dbReference type="NCBI Taxonomy" id="2052148"/>
    <lineage>
        <taxon>Bacteria</taxon>
        <taxon>Bacteria division WOR-3</taxon>
    </lineage>
</organism>
<keyword evidence="9 13" id="KW-0460">Magnesium</keyword>
<evidence type="ECO:0000256" key="8">
    <source>
        <dbReference type="ARBA" id="ARBA00022840"/>
    </source>
</evidence>
<dbReference type="Gene3D" id="3.30.930.10">
    <property type="entry name" value="Bira Bifunctional Protein, Domain 2"/>
    <property type="match status" value="1"/>
</dbReference>
<dbReference type="PANTHER" id="PTHR11538:SF41">
    <property type="entry name" value="PHENYLALANINE--TRNA LIGASE, MITOCHONDRIAL"/>
    <property type="match status" value="1"/>
</dbReference>
<dbReference type="CDD" id="cd00496">
    <property type="entry name" value="PheRS_alpha_core"/>
    <property type="match status" value="1"/>
</dbReference>
<comment type="caution">
    <text evidence="15">The sequence shown here is derived from an EMBL/GenBank/DDBJ whole genome shotgun (WGS) entry which is preliminary data.</text>
</comment>
<comment type="subunit">
    <text evidence="3 13">Tetramer of two alpha and two beta subunits.</text>
</comment>
<protein>
    <recommendedName>
        <fullName evidence="13">Phenylalanine--tRNA ligase alpha subunit</fullName>
        <ecNumber evidence="13">6.1.1.20</ecNumber>
    </recommendedName>
    <alternativeName>
        <fullName evidence="13">Phenylalanyl-tRNA synthetase alpha subunit</fullName>
        <shortName evidence="13">PheRS</shortName>
    </alternativeName>
</protein>
<evidence type="ECO:0000256" key="3">
    <source>
        <dbReference type="ARBA" id="ARBA00011209"/>
    </source>
</evidence>
<dbReference type="GO" id="GO:0006432">
    <property type="term" value="P:phenylalanyl-tRNA aminoacylation"/>
    <property type="evidence" value="ECO:0007669"/>
    <property type="project" value="UniProtKB-UniRule"/>
</dbReference>
<evidence type="ECO:0000256" key="9">
    <source>
        <dbReference type="ARBA" id="ARBA00022842"/>
    </source>
</evidence>
<comment type="subcellular location">
    <subcellularLocation>
        <location evidence="1 13">Cytoplasm</location>
    </subcellularLocation>
</comment>
<dbReference type="InterPro" id="IPR002319">
    <property type="entry name" value="Phenylalanyl-tRNA_Synthase"/>
</dbReference>
<evidence type="ECO:0000256" key="10">
    <source>
        <dbReference type="ARBA" id="ARBA00022917"/>
    </source>
</evidence>
<dbReference type="Pfam" id="PF01409">
    <property type="entry name" value="tRNA-synt_2d"/>
    <property type="match status" value="1"/>
</dbReference>
<evidence type="ECO:0000256" key="2">
    <source>
        <dbReference type="ARBA" id="ARBA00010207"/>
    </source>
</evidence>
<dbReference type="AlphaFoldDB" id="A0A7C4UH82"/>